<evidence type="ECO:0000313" key="2">
    <source>
        <dbReference type="Proteomes" id="UP001552299"/>
    </source>
</evidence>
<dbReference type="EMBL" id="JANQDX010000009">
    <property type="protein sequence ID" value="KAL0918744.1"/>
    <property type="molecule type" value="Genomic_DNA"/>
</dbReference>
<evidence type="ECO:0000313" key="1">
    <source>
        <dbReference type="EMBL" id="KAL0918744.1"/>
    </source>
</evidence>
<comment type="caution">
    <text evidence="1">The sequence shown here is derived from an EMBL/GenBank/DDBJ whole genome shotgun (WGS) entry which is preliminary data.</text>
</comment>
<protein>
    <submittedName>
        <fullName evidence="1">Uncharacterized protein</fullName>
    </submittedName>
</protein>
<accession>A0ABD0V1H0</accession>
<gene>
    <name evidence="1" type="ORF">M5K25_010771</name>
</gene>
<name>A0ABD0V1H0_DENTH</name>
<organism evidence="1 2">
    <name type="scientific">Dendrobium thyrsiflorum</name>
    <name type="common">Pinecone-like raceme dendrobium</name>
    <name type="synonym">Orchid</name>
    <dbReference type="NCBI Taxonomy" id="117978"/>
    <lineage>
        <taxon>Eukaryota</taxon>
        <taxon>Viridiplantae</taxon>
        <taxon>Streptophyta</taxon>
        <taxon>Embryophyta</taxon>
        <taxon>Tracheophyta</taxon>
        <taxon>Spermatophyta</taxon>
        <taxon>Magnoliopsida</taxon>
        <taxon>Liliopsida</taxon>
        <taxon>Asparagales</taxon>
        <taxon>Orchidaceae</taxon>
        <taxon>Epidendroideae</taxon>
        <taxon>Malaxideae</taxon>
        <taxon>Dendrobiinae</taxon>
        <taxon>Dendrobium</taxon>
    </lineage>
</organism>
<dbReference type="AlphaFoldDB" id="A0ABD0V1H0"/>
<reference evidence="1 2" key="1">
    <citation type="journal article" date="2024" name="Plant Biotechnol. J.">
        <title>Dendrobium thyrsiflorum genome and its molecular insights into genes involved in important horticultural traits.</title>
        <authorList>
            <person name="Chen B."/>
            <person name="Wang J.Y."/>
            <person name="Zheng P.J."/>
            <person name="Li K.L."/>
            <person name="Liang Y.M."/>
            <person name="Chen X.F."/>
            <person name="Zhang C."/>
            <person name="Zhao X."/>
            <person name="He X."/>
            <person name="Zhang G.Q."/>
            <person name="Liu Z.J."/>
            <person name="Xu Q."/>
        </authorList>
    </citation>
    <scope>NUCLEOTIDE SEQUENCE [LARGE SCALE GENOMIC DNA]</scope>
    <source>
        <strain evidence="1">GZMU011</strain>
    </source>
</reference>
<keyword evidence="2" id="KW-1185">Reference proteome</keyword>
<proteinExistence type="predicted"/>
<dbReference type="Proteomes" id="UP001552299">
    <property type="component" value="Unassembled WGS sequence"/>
</dbReference>
<sequence length="169" mass="18724">MISSVVLATFGLVKFTCKMSQTSLDVKFWYHSARLLEFQQILDQATSAGTWKPTDMELAVAREGGSKWTNHWQTFCHFPLVGTGTGWLTIDGGYVVLALLEWEAGELGGDGGGALRLCSLKGQHRVVLIQTSKASTVRVEGPIVVFHECAGHRVCIHRRRRCQRAQPKP</sequence>